<evidence type="ECO:0000313" key="1">
    <source>
        <dbReference type="EMBL" id="KAJ8387039.1"/>
    </source>
</evidence>
<evidence type="ECO:0000313" key="2">
    <source>
        <dbReference type="Proteomes" id="UP001221898"/>
    </source>
</evidence>
<name>A0AAD7RMR8_9TELE</name>
<keyword evidence="2" id="KW-1185">Reference proteome</keyword>
<protein>
    <submittedName>
        <fullName evidence="1">Uncharacterized protein</fullName>
    </submittedName>
</protein>
<accession>A0AAD7RMR8</accession>
<proteinExistence type="predicted"/>
<organism evidence="1 2">
    <name type="scientific">Aldrovandia affinis</name>
    <dbReference type="NCBI Taxonomy" id="143900"/>
    <lineage>
        <taxon>Eukaryota</taxon>
        <taxon>Metazoa</taxon>
        <taxon>Chordata</taxon>
        <taxon>Craniata</taxon>
        <taxon>Vertebrata</taxon>
        <taxon>Euteleostomi</taxon>
        <taxon>Actinopterygii</taxon>
        <taxon>Neopterygii</taxon>
        <taxon>Teleostei</taxon>
        <taxon>Notacanthiformes</taxon>
        <taxon>Halosauridae</taxon>
        <taxon>Aldrovandia</taxon>
    </lineage>
</organism>
<dbReference type="Proteomes" id="UP001221898">
    <property type="component" value="Unassembled WGS sequence"/>
</dbReference>
<reference evidence="1" key="1">
    <citation type="journal article" date="2023" name="Science">
        <title>Genome structures resolve the early diversification of teleost fishes.</title>
        <authorList>
            <person name="Parey E."/>
            <person name="Louis A."/>
            <person name="Montfort J."/>
            <person name="Bouchez O."/>
            <person name="Roques C."/>
            <person name="Iampietro C."/>
            <person name="Lluch J."/>
            <person name="Castinel A."/>
            <person name="Donnadieu C."/>
            <person name="Desvignes T."/>
            <person name="Floi Bucao C."/>
            <person name="Jouanno E."/>
            <person name="Wen M."/>
            <person name="Mejri S."/>
            <person name="Dirks R."/>
            <person name="Jansen H."/>
            <person name="Henkel C."/>
            <person name="Chen W.J."/>
            <person name="Zahm M."/>
            <person name="Cabau C."/>
            <person name="Klopp C."/>
            <person name="Thompson A.W."/>
            <person name="Robinson-Rechavi M."/>
            <person name="Braasch I."/>
            <person name="Lecointre G."/>
            <person name="Bobe J."/>
            <person name="Postlethwait J.H."/>
            <person name="Berthelot C."/>
            <person name="Roest Crollius H."/>
            <person name="Guiguen Y."/>
        </authorList>
    </citation>
    <scope>NUCLEOTIDE SEQUENCE</scope>
    <source>
        <strain evidence="1">NC1722</strain>
    </source>
</reference>
<gene>
    <name evidence="1" type="ORF">AAFF_G00162160</name>
</gene>
<dbReference type="EMBL" id="JAINUG010000219">
    <property type="protein sequence ID" value="KAJ8387039.1"/>
    <property type="molecule type" value="Genomic_DNA"/>
</dbReference>
<comment type="caution">
    <text evidence="1">The sequence shown here is derived from an EMBL/GenBank/DDBJ whole genome shotgun (WGS) entry which is preliminary data.</text>
</comment>
<dbReference type="AlphaFoldDB" id="A0AAD7RMR8"/>
<sequence>MAEKGEHGNHRNDPKGLTPYCLPPSLDYCLQNIENNPPTVDWLQLGWVAGGGVLAPPPSVMALQGFHQVKQVALTSRNVTTTMPCSACAVWVCNLRAVNYSGPWGNRGSRRSGANRAALPRLPGQEARLVESSCRASPQPMSSPLAARRERPVTKNAVVLRNKIGEGFQRRL</sequence>